<dbReference type="Gene3D" id="1.10.10.10">
    <property type="entry name" value="Winged helix-like DNA-binding domain superfamily/Winged helix DNA-binding domain"/>
    <property type="match status" value="1"/>
</dbReference>
<dbReference type="SUPFAM" id="SSF46785">
    <property type="entry name" value="Winged helix' DNA-binding domain"/>
    <property type="match status" value="1"/>
</dbReference>
<evidence type="ECO:0000256" key="8">
    <source>
        <dbReference type="ARBA" id="ARBA00023125"/>
    </source>
</evidence>
<dbReference type="InterPro" id="IPR001367">
    <property type="entry name" value="Fe_dep_repressor"/>
</dbReference>
<evidence type="ECO:0000256" key="7">
    <source>
        <dbReference type="ARBA" id="ARBA00023015"/>
    </source>
</evidence>
<dbReference type="GO" id="GO:0046983">
    <property type="term" value="F:protein dimerization activity"/>
    <property type="evidence" value="ECO:0007669"/>
    <property type="project" value="InterPro"/>
</dbReference>
<keyword evidence="5" id="KW-0678">Repressor</keyword>
<accession>A0A660LF50</accession>
<evidence type="ECO:0000256" key="2">
    <source>
        <dbReference type="ARBA" id="ARBA00007871"/>
    </source>
</evidence>
<comment type="subunit">
    <text evidence="3">Homodimer.</text>
</comment>
<dbReference type="AlphaFoldDB" id="A0A660LF50"/>
<keyword evidence="10" id="KW-0804">Transcription</keyword>
<evidence type="ECO:0000256" key="6">
    <source>
        <dbReference type="ARBA" id="ARBA00023004"/>
    </source>
</evidence>
<reference evidence="14 15" key="1">
    <citation type="submission" date="2018-10" db="EMBL/GenBank/DDBJ databases">
        <title>Genomic Encyclopedia of Archaeal and Bacterial Type Strains, Phase II (KMG-II): from individual species to whole genera.</title>
        <authorList>
            <person name="Goeker M."/>
        </authorList>
    </citation>
    <scope>NUCLEOTIDE SEQUENCE [LARGE SCALE GENOMIC DNA]</scope>
    <source>
        <strain evidence="14 15">DSM 14954</strain>
    </source>
</reference>
<comment type="caution">
    <text evidence="14">The sequence shown here is derived from an EMBL/GenBank/DDBJ whole genome shotgun (WGS) entry which is preliminary data.</text>
</comment>
<evidence type="ECO:0000256" key="9">
    <source>
        <dbReference type="ARBA" id="ARBA00023159"/>
    </source>
</evidence>
<evidence type="ECO:0000256" key="10">
    <source>
        <dbReference type="ARBA" id="ARBA00023163"/>
    </source>
</evidence>
<dbReference type="InterPro" id="IPR022689">
    <property type="entry name" value="Iron_dep_repressor"/>
</dbReference>
<evidence type="ECO:0000256" key="1">
    <source>
        <dbReference type="ARBA" id="ARBA00004496"/>
    </source>
</evidence>
<evidence type="ECO:0000256" key="5">
    <source>
        <dbReference type="ARBA" id="ARBA00022491"/>
    </source>
</evidence>
<evidence type="ECO:0000259" key="13">
    <source>
        <dbReference type="PROSITE" id="PS50944"/>
    </source>
</evidence>
<dbReference type="EMBL" id="RBIL01000001">
    <property type="protein sequence ID" value="RKQ92926.1"/>
    <property type="molecule type" value="Genomic_DNA"/>
</dbReference>
<dbReference type="InterPro" id="IPR036421">
    <property type="entry name" value="Fe_dep_repressor_sf"/>
</dbReference>
<dbReference type="Pfam" id="PF01325">
    <property type="entry name" value="Fe_dep_repress"/>
    <property type="match status" value="1"/>
</dbReference>
<sequence>MNRNLGGMARPSEAIEDYAKAIYSLARQGDGTATTNALAERLGVTPASVSAMVKKLDERGLVRHVRYKGVALTPDGERVALEIMRHHRLLETYLAEHLGVPWDRVHEEAEALEHVLSEYLEARIAAKLGHPTHDPHGDPIPTAELEIVEEDSRRLSELEPGDCGTFVRVSDSDPAMLRYLDERGVKLGDPLEVLERQPFDGPLTVRFGDKLHVFGGTLAHAMRVVATAD</sequence>
<dbReference type="SMART" id="SM00899">
    <property type="entry name" value="FeoA"/>
    <property type="match status" value="1"/>
</dbReference>
<dbReference type="PANTHER" id="PTHR33238:SF11">
    <property type="entry name" value="TRANSCRIPTIONAL REGULATOR MNTR"/>
    <property type="match status" value="1"/>
</dbReference>
<gene>
    <name evidence="14" type="ORF">C8N24_2782</name>
</gene>
<keyword evidence="8" id="KW-0238">DNA-binding</keyword>
<organism evidence="14 15">
    <name type="scientific">Solirubrobacter pauli</name>
    <dbReference type="NCBI Taxonomy" id="166793"/>
    <lineage>
        <taxon>Bacteria</taxon>
        <taxon>Bacillati</taxon>
        <taxon>Actinomycetota</taxon>
        <taxon>Thermoleophilia</taxon>
        <taxon>Solirubrobacterales</taxon>
        <taxon>Solirubrobacteraceae</taxon>
        <taxon>Solirubrobacter</taxon>
    </lineage>
</organism>
<dbReference type="GO" id="GO:0003677">
    <property type="term" value="F:DNA binding"/>
    <property type="evidence" value="ECO:0007669"/>
    <property type="project" value="UniProtKB-KW"/>
</dbReference>
<evidence type="ECO:0000313" key="15">
    <source>
        <dbReference type="Proteomes" id="UP000278962"/>
    </source>
</evidence>
<dbReference type="SUPFAM" id="SSF50037">
    <property type="entry name" value="C-terminal domain of transcriptional repressors"/>
    <property type="match status" value="1"/>
</dbReference>
<keyword evidence="4" id="KW-0963">Cytoplasm</keyword>
<dbReference type="InterPro" id="IPR038157">
    <property type="entry name" value="FeoA_core_dom"/>
</dbReference>
<protein>
    <recommendedName>
        <fullName evidence="12">Manganese transport regulator</fullName>
    </recommendedName>
</protein>
<dbReference type="Pfam" id="PF04023">
    <property type="entry name" value="FeoA"/>
    <property type="match status" value="1"/>
</dbReference>
<dbReference type="Pfam" id="PF02742">
    <property type="entry name" value="Fe_dep_repr_C"/>
    <property type="match status" value="1"/>
</dbReference>
<dbReference type="PROSITE" id="PS50944">
    <property type="entry name" value="HTH_DTXR"/>
    <property type="match status" value="1"/>
</dbReference>
<dbReference type="InterPro" id="IPR036388">
    <property type="entry name" value="WH-like_DNA-bd_sf"/>
</dbReference>
<dbReference type="InterPro" id="IPR050536">
    <property type="entry name" value="DtxR_MntR_Metal-Reg"/>
</dbReference>
<dbReference type="Gene3D" id="1.10.60.10">
    <property type="entry name" value="Iron dependent repressor, metal binding and dimerisation domain"/>
    <property type="match status" value="1"/>
</dbReference>
<feature type="domain" description="HTH dtxR-type" evidence="13">
    <location>
        <begin position="12"/>
        <end position="73"/>
    </location>
</feature>
<dbReference type="GO" id="GO:0003700">
    <property type="term" value="F:DNA-binding transcription factor activity"/>
    <property type="evidence" value="ECO:0007669"/>
    <property type="project" value="InterPro"/>
</dbReference>
<dbReference type="Gene3D" id="2.30.30.90">
    <property type="match status" value="1"/>
</dbReference>
<name>A0A660LF50_9ACTN</name>
<keyword evidence="7" id="KW-0805">Transcription regulation</keyword>
<dbReference type="InterPro" id="IPR036390">
    <property type="entry name" value="WH_DNA-bd_sf"/>
</dbReference>
<comment type="similarity">
    <text evidence="2">Belongs to the DtxR/MntR family.</text>
</comment>
<proteinExistence type="inferred from homology"/>
<comment type="subcellular location">
    <subcellularLocation>
        <location evidence="1">Cytoplasm</location>
    </subcellularLocation>
</comment>
<keyword evidence="9" id="KW-0010">Activator</keyword>
<dbReference type="InterPro" id="IPR007167">
    <property type="entry name" value="Fe-transptr_FeoA-like"/>
</dbReference>
<dbReference type="SUPFAM" id="SSF47979">
    <property type="entry name" value="Iron-dependent repressor protein, dimerization domain"/>
    <property type="match status" value="1"/>
</dbReference>
<dbReference type="GO" id="GO:0005737">
    <property type="term" value="C:cytoplasm"/>
    <property type="evidence" value="ECO:0007669"/>
    <property type="project" value="UniProtKB-SubCell"/>
</dbReference>
<dbReference type="SMART" id="SM00529">
    <property type="entry name" value="HTH_DTXR"/>
    <property type="match status" value="1"/>
</dbReference>
<dbReference type="InterPro" id="IPR022687">
    <property type="entry name" value="HTH_DTXR"/>
</dbReference>
<evidence type="ECO:0000256" key="11">
    <source>
        <dbReference type="ARBA" id="ARBA00023211"/>
    </source>
</evidence>
<keyword evidence="15" id="KW-1185">Reference proteome</keyword>
<dbReference type="GO" id="GO:0046914">
    <property type="term" value="F:transition metal ion binding"/>
    <property type="evidence" value="ECO:0007669"/>
    <property type="project" value="InterPro"/>
</dbReference>
<dbReference type="Proteomes" id="UP000278962">
    <property type="component" value="Unassembled WGS sequence"/>
</dbReference>
<evidence type="ECO:0000256" key="4">
    <source>
        <dbReference type="ARBA" id="ARBA00022490"/>
    </source>
</evidence>
<evidence type="ECO:0000313" key="14">
    <source>
        <dbReference type="EMBL" id="RKQ92926.1"/>
    </source>
</evidence>
<dbReference type="InterPro" id="IPR008988">
    <property type="entry name" value="Transcriptional_repressor_C"/>
</dbReference>
<evidence type="ECO:0000256" key="3">
    <source>
        <dbReference type="ARBA" id="ARBA00011738"/>
    </source>
</evidence>
<evidence type="ECO:0000256" key="12">
    <source>
        <dbReference type="ARBA" id="ARBA00032593"/>
    </source>
</evidence>
<keyword evidence="11" id="KW-0464">Manganese</keyword>
<dbReference type="PANTHER" id="PTHR33238">
    <property type="entry name" value="IRON (METAL) DEPENDENT REPRESSOR, DTXR FAMILY"/>
    <property type="match status" value="1"/>
</dbReference>
<keyword evidence="6" id="KW-0408">Iron</keyword>